<feature type="compositionally biased region" description="Acidic residues" evidence="5">
    <location>
        <begin position="1"/>
        <end position="14"/>
    </location>
</feature>
<dbReference type="GO" id="GO:0008270">
    <property type="term" value="F:zinc ion binding"/>
    <property type="evidence" value="ECO:0007669"/>
    <property type="project" value="UniProtKB-KW"/>
</dbReference>
<evidence type="ECO:0000313" key="7">
    <source>
        <dbReference type="EMBL" id="ROW16212.1"/>
    </source>
</evidence>
<dbReference type="OrthoDB" id="437457at2759"/>
<dbReference type="Proteomes" id="UP000285146">
    <property type="component" value="Unassembled WGS sequence"/>
</dbReference>
<evidence type="ECO:0000256" key="3">
    <source>
        <dbReference type="ARBA" id="ARBA00022833"/>
    </source>
</evidence>
<evidence type="ECO:0000259" key="6">
    <source>
        <dbReference type="PROSITE" id="PS50865"/>
    </source>
</evidence>
<comment type="caution">
    <text evidence="7">The sequence shown here is derived from an EMBL/GenBank/DDBJ whole genome shotgun (WGS) entry which is preliminary data.</text>
</comment>
<sequence>MEIDTADFGVGDEDASLHDRETEERKTANQESQQEDLKAFRAFKVFKASEAWNTFEASEAFEAYKAIEDLENFPEDSGSMEDKIDEYSGDVENHSIGEIQSRDARGPTYCPICLETADLVECQGCHDMTYCSKACQRVDWPVHKYLCRKLLPFRATARPKGHVRAILFPANTASIGEFATKATTPKPKFVWSQKWDYAAFFPPHGTSKWKEYKEDDMGRRQRVTTQRLRIVQSERSLEVDEPRNGCIEAVGGNRLLMRPWPQPGWRGDILVVGYKGDVTMRDFRAIVDFFQCYPYNLALIDPSRYIGNTLVGVLTIPNPYLSAEDIEAKVPEALEVRVTDMMVRYRRKKALGLLNNLLAIDVLLVRGSCDNDSESSRVLNLNTYSLLLMVSASIERSDKVGLPLDWLPCGPIIYLRKDGKPLLKHHYEAVSAFVCGAAIEAAGAQGLSKEMMVLWDYEATRRDLEPLLTKDRFREFWDSYCEKNGLEKTPCPLDM</sequence>
<feature type="domain" description="MYND-type" evidence="6">
    <location>
        <begin position="110"/>
        <end position="147"/>
    </location>
</feature>
<keyword evidence="2 4" id="KW-0863">Zinc-finger</keyword>
<evidence type="ECO:0000256" key="2">
    <source>
        <dbReference type="ARBA" id="ARBA00022771"/>
    </source>
</evidence>
<evidence type="ECO:0000256" key="5">
    <source>
        <dbReference type="SAM" id="MobiDB-lite"/>
    </source>
</evidence>
<keyword evidence="1" id="KW-0479">Metal-binding</keyword>
<dbReference type="PROSITE" id="PS01360">
    <property type="entry name" value="ZF_MYND_1"/>
    <property type="match status" value="1"/>
</dbReference>
<dbReference type="EMBL" id="LKEB01000006">
    <property type="protein sequence ID" value="ROW16212.1"/>
    <property type="molecule type" value="Genomic_DNA"/>
</dbReference>
<feature type="region of interest" description="Disordered" evidence="5">
    <location>
        <begin position="1"/>
        <end position="34"/>
    </location>
</feature>
<dbReference type="InParanoid" id="A0A423XJ90"/>
<dbReference type="PROSITE" id="PS50865">
    <property type="entry name" value="ZF_MYND_2"/>
    <property type="match status" value="1"/>
</dbReference>
<dbReference type="InterPro" id="IPR002893">
    <property type="entry name" value="Znf_MYND"/>
</dbReference>
<dbReference type="AlphaFoldDB" id="A0A423XJ90"/>
<reference evidence="7 8" key="1">
    <citation type="submission" date="2015-09" db="EMBL/GenBank/DDBJ databases">
        <title>Host preference determinants of Valsa canker pathogens revealed by comparative genomics.</title>
        <authorList>
            <person name="Yin Z."/>
            <person name="Huang L."/>
        </authorList>
    </citation>
    <scope>NUCLEOTIDE SEQUENCE [LARGE SCALE GENOMIC DNA]</scope>
    <source>
        <strain evidence="7 8">SXYLt</strain>
    </source>
</reference>
<dbReference type="Gene3D" id="6.10.140.2220">
    <property type="match status" value="1"/>
</dbReference>
<evidence type="ECO:0000313" key="8">
    <source>
        <dbReference type="Proteomes" id="UP000285146"/>
    </source>
</evidence>
<evidence type="ECO:0000256" key="1">
    <source>
        <dbReference type="ARBA" id="ARBA00022723"/>
    </source>
</evidence>
<evidence type="ECO:0000256" key="4">
    <source>
        <dbReference type="PROSITE-ProRule" id="PRU00134"/>
    </source>
</evidence>
<gene>
    <name evidence="7" type="ORF">VPNG_01934</name>
</gene>
<keyword evidence="3" id="KW-0862">Zinc</keyword>
<name>A0A423XJ90_9PEZI</name>
<dbReference type="SUPFAM" id="SSF144232">
    <property type="entry name" value="HIT/MYND zinc finger-like"/>
    <property type="match status" value="1"/>
</dbReference>
<organism evidence="7 8">
    <name type="scientific">Cytospora leucostoma</name>
    <dbReference type="NCBI Taxonomy" id="1230097"/>
    <lineage>
        <taxon>Eukaryota</taxon>
        <taxon>Fungi</taxon>
        <taxon>Dikarya</taxon>
        <taxon>Ascomycota</taxon>
        <taxon>Pezizomycotina</taxon>
        <taxon>Sordariomycetes</taxon>
        <taxon>Sordariomycetidae</taxon>
        <taxon>Diaporthales</taxon>
        <taxon>Cytosporaceae</taxon>
        <taxon>Cytospora</taxon>
    </lineage>
</organism>
<keyword evidence="8" id="KW-1185">Reference proteome</keyword>
<accession>A0A423XJ90</accession>
<protein>
    <recommendedName>
        <fullName evidence="6">MYND-type domain-containing protein</fullName>
    </recommendedName>
</protein>
<dbReference type="STRING" id="1230097.A0A423XJ90"/>
<dbReference type="Pfam" id="PF01753">
    <property type="entry name" value="zf-MYND"/>
    <property type="match status" value="1"/>
</dbReference>
<proteinExistence type="predicted"/>
<feature type="compositionally biased region" description="Basic and acidic residues" evidence="5">
    <location>
        <begin position="15"/>
        <end position="28"/>
    </location>
</feature>